<evidence type="ECO:0000256" key="1">
    <source>
        <dbReference type="SAM" id="Phobius"/>
    </source>
</evidence>
<protein>
    <recommendedName>
        <fullName evidence="5">DUF4134 domain-containing protein</fullName>
    </recommendedName>
</protein>
<keyword evidence="1" id="KW-1133">Transmembrane helix</keyword>
<feature type="signal peptide" evidence="2">
    <location>
        <begin position="1"/>
        <end position="19"/>
    </location>
</feature>
<reference evidence="3" key="1">
    <citation type="submission" date="2021-08" db="EMBL/GenBank/DDBJ databases">
        <title>Prevotella lacticifex sp. nov., isolated from rumen of cow.</title>
        <authorList>
            <person name="Shinkai T."/>
            <person name="Ikeyama N."/>
            <person name="Kumagai M."/>
            <person name="Ohmori H."/>
            <person name="Sakamoto M."/>
            <person name="Ohkuma M."/>
            <person name="Mitsumori M."/>
        </authorList>
    </citation>
    <scope>NUCLEOTIDE SEQUENCE</scope>
    <source>
        <strain evidence="3">DSM 11371</strain>
    </source>
</reference>
<feature type="chain" id="PRO_5041413103" description="DUF4134 domain-containing protein" evidence="2">
    <location>
        <begin position="20"/>
        <end position="209"/>
    </location>
</feature>
<evidence type="ECO:0000313" key="3">
    <source>
        <dbReference type="EMBL" id="GJG29060.1"/>
    </source>
</evidence>
<sequence length="209" mass="22359">MRKYLLILFIGFVTLPSVAQTGASALSDASDGIFSYTPYVQGLCFAIAAIIAIVGALSTYMAMQTAPQQITKRISITLGSCLCFVSMALALPHFFGYESYSTGENTSSSTSGTSSSSDGFLASDKGGISQSGIITEIPSFADDHWVHFPSGTKMETANYLLDIYAKNGNGSPGSYGNTLDYIQKLYWNREIDYGTFNALISLSGNLPHN</sequence>
<organism evidence="3 4">
    <name type="scientific">Segatella bryantii</name>
    <name type="common">Prevotella bryantii</name>
    <dbReference type="NCBI Taxonomy" id="77095"/>
    <lineage>
        <taxon>Bacteria</taxon>
        <taxon>Pseudomonadati</taxon>
        <taxon>Bacteroidota</taxon>
        <taxon>Bacteroidia</taxon>
        <taxon>Bacteroidales</taxon>
        <taxon>Prevotellaceae</taxon>
        <taxon>Segatella</taxon>
    </lineage>
</organism>
<dbReference type="Pfam" id="PF13572">
    <property type="entry name" value="DUF4134"/>
    <property type="match status" value="1"/>
</dbReference>
<keyword evidence="1" id="KW-0472">Membrane</keyword>
<proteinExistence type="predicted"/>
<evidence type="ECO:0008006" key="5">
    <source>
        <dbReference type="Google" id="ProtNLM"/>
    </source>
</evidence>
<evidence type="ECO:0000256" key="2">
    <source>
        <dbReference type="SAM" id="SignalP"/>
    </source>
</evidence>
<dbReference type="AlphaFoldDB" id="A0AA37HY01"/>
<dbReference type="InterPro" id="IPR025408">
    <property type="entry name" value="DUF4134"/>
</dbReference>
<dbReference type="RefSeq" id="WP_074803295.1">
    <property type="nucleotide sequence ID" value="NZ_BPTR01000002.1"/>
</dbReference>
<dbReference type="Proteomes" id="UP000887043">
    <property type="component" value="Unassembled WGS sequence"/>
</dbReference>
<keyword evidence="1" id="KW-0812">Transmembrane</keyword>
<evidence type="ECO:0000313" key="4">
    <source>
        <dbReference type="Proteomes" id="UP000887043"/>
    </source>
</evidence>
<feature type="transmembrane region" description="Helical" evidence="1">
    <location>
        <begin position="74"/>
        <end position="95"/>
    </location>
</feature>
<comment type="caution">
    <text evidence="3">The sequence shown here is derived from an EMBL/GenBank/DDBJ whole genome shotgun (WGS) entry which is preliminary data.</text>
</comment>
<name>A0AA37HY01_SEGBR</name>
<accession>A0AA37HY01</accession>
<feature type="transmembrane region" description="Helical" evidence="1">
    <location>
        <begin position="39"/>
        <end position="62"/>
    </location>
</feature>
<gene>
    <name evidence="3" type="ORF">PRRU23_27600</name>
</gene>
<dbReference type="EMBL" id="BPTR01000002">
    <property type="protein sequence ID" value="GJG29060.1"/>
    <property type="molecule type" value="Genomic_DNA"/>
</dbReference>
<keyword evidence="2" id="KW-0732">Signal</keyword>